<feature type="region of interest" description="Disordered" evidence="1">
    <location>
        <begin position="258"/>
        <end position="278"/>
    </location>
</feature>
<evidence type="ECO:0000256" key="1">
    <source>
        <dbReference type="SAM" id="MobiDB-lite"/>
    </source>
</evidence>
<dbReference type="GeneID" id="20237812"/>
<dbReference type="HOGENOM" id="CLU_1002159_0_0_1"/>
<organism evidence="2 3">
    <name type="scientific">Lottia gigantea</name>
    <name type="common">Giant owl limpet</name>
    <dbReference type="NCBI Taxonomy" id="225164"/>
    <lineage>
        <taxon>Eukaryota</taxon>
        <taxon>Metazoa</taxon>
        <taxon>Spiralia</taxon>
        <taxon>Lophotrochozoa</taxon>
        <taxon>Mollusca</taxon>
        <taxon>Gastropoda</taxon>
        <taxon>Patellogastropoda</taxon>
        <taxon>Lottioidea</taxon>
        <taxon>Lottiidae</taxon>
        <taxon>Lottia</taxon>
    </lineage>
</organism>
<dbReference type="Proteomes" id="UP000030746">
    <property type="component" value="Unassembled WGS sequence"/>
</dbReference>
<protein>
    <submittedName>
        <fullName evidence="2">Uncharacterized protein</fullName>
    </submittedName>
</protein>
<feature type="region of interest" description="Disordered" evidence="1">
    <location>
        <begin position="1"/>
        <end position="24"/>
    </location>
</feature>
<feature type="compositionally biased region" description="Low complexity" evidence="1">
    <location>
        <begin position="124"/>
        <end position="140"/>
    </location>
</feature>
<reference evidence="2 3" key="1">
    <citation type="journal article" date="2013" name="Nature">
        <title>Insights into bilaterian evolution from three spiralian genomes.</title>
        <authorList>
            <person name="Simakov O."/>
            <person name="Marletaz F."/>
            <person name="Cho S.J."/>
            <person name="Edsinger-Gonzales E."/>
            <person name="Havlak P."/>
            <person name="Hellsten U."/>
            <person name="Kuo D.H."/>
            <person name="Larsson T."/>
            <person name="Lv J."/>
            <person name="Arendt D."/>
            <person name="Savage R."/>
            <person name="Osoegawa K."/>
            <person name="de Jong P."/>
            <person name="Grimwood J."/>
            <person name="Chapman J.A."/>
            <person name="Shapiro H."/>
            <person name="Aerts A."/>
            <person name="Otillar R.P."/>
            <person name="Terry A.Y."/>
            <person name="Boore J.L."/>
            <person name="Grigoriev I.V."/>
            <person name="Lindberg D.R."/>
            <person name="Seaver E.C."/>
            <person name="Weisblat D.A."/>
            <person name="Putnam N.H."/>
            <person name="Rokhsar D.S."/>
        </authorList>
    </citation>
    <scope>NUCLEOTIDE SEQUENCE [LARGE SCALE GENOMIC DNA]</scope>
</reference>
<keyword evidence="3" id="KW-1185">Reference proteome</keyword>
<proteinExistence type="predicted"/>
<feature type="region of interest" description="Disordered" evidence="1">
    <location>
        <begin position="122"/>
        <end position="186"/>
    </location>
</feature>
<dbReference type="KEGG" id="lgi:LOTGIDRAFT_158615"/>
<dbReference type="CTD" id="20237812"/>
<dbReference type="EMBL" id="KB201037">
    <property type="protein sequence ID" value="ESO99526.1"/>
    <property type="molecule type" value="Genomic_DNA"/>
</dbReference>
<evidence type="ECO:0000313" key="3">
    <source>
        <dbReference type="Proteomes" id="UP000030746"/>
    </source>
</evidence>
<evidence type="ECO:0000313" key="2">
    <source>
        <dbReference type="EMBL" id="ESO99526.1"/>
    </source>
</evidence>
<feature type="compositionally biased region" description="Polar residues" evidence="1">
    <location>
        <begin position="1"/>
        <end position="18"/>
    </location>
</feature>
<name>V4B0D6_LOTGI</name>
<dbReference type="OrthoDB" id="10639200at2759"/>
<sequence>MSGQGQSQDIQEPTSVENAQIDESVDDKITALRNQMKQLRGKLTRSISRVQTNIRKGETDSKRLKRELKQIVRDNEQCSFVHGEIYELTDPIDHGRLDQWEAELNNDFFIIDEIINEQLKPIADDSSTPSHDSESSQQSPNGKIQSLPTPSRDHQVPVESNKSSQQSQSLSQSVDETSDHLSESGRVVSEIKSDVKVKVKTVDSWIDELIEFEETVHKDINANLSMSQLSRAIVKFRTNGTTPMYIKGLRVFQQITDNLTKPNQTNDYHSTTNQQEIP</sequence>
<feature type="compositionally biased region" description="Basic and acidic residues" evidence="1">
    <location>
        <begin position="177"/>
        <end position="186"/>
    </location>
</feature>
<dbReference type="RefSeq" id="XP_009050012.1">
    <property type="nucleotide sequence ID" value="XM_009051764.1"/>
</dbReference>
<feature type="compositionally biased region" description="Low complexity" evidence="1">
    <location>
        <begin position="163"/>
        <end position="173"/>
    </location>
</feature>
<gene>
    <name evidence="2" type="ORF">LOTGIDRAFT_158615</name>
</gene>
<dbReference type="AlphaFoldDB" id="V4B0D6"/>
<accession>V4B0D6</accession>